<evidence type="ECO:0000256" key="2">
    <source>
        <dbReference type="ARBA" id="ARBA00009324"/>
    </source>
</evidence>
<evidence type="ECO:0000256" key="1">
    <source>
        <dbReference type="ARBA" id="ARBA00004370"/>
    </source>
</evidence>
<reference evidence="7" key="1">
    <citation type="submission" date="2018-11" db="EMBL/GenBank/DDBJ databases">
        <authorList>
            <consortium name="Genoscope - CEA"/>
            <person name="William W."/>
        </authorList>
    </citation>
    <scope>NUCLEOTIDE SEQUENCE</scope>
</reference>
<name>A0A3P6GVB2_BRAOL</name>
<evidence type="ECO:0000256" key="5">
    <source>
        <dbReference type="ARBA" id="ARBA00023136"/>
    </source>
</evidence>
<sequence length="239" mass="26761">MMVWEGYVSDETMGTIAPIIVYWVYAGVNQFISPSLDNGQRSLASTASPNLNHPIRIPCEGNLKANGPTLGTNPDPSDINSHVHIRHVSVLRPPLHAPQQVPLSDYHHVHSHHHRLVVPNAVGALYNHPVEVISDMLGGAAAFFASGMTPRTSVWFFCLVTVKTVDDHCGLRIPGNLFHVLFKNNGAYHDIHHQVNGVKYNYSQPFFTFWDRVMGTYMPYHVMKRPRGGFDVRMMKKGS</sequence>
<evidence type="ECO:0000259" key="6">
    <source>
        <dbReference type="Pfam" id="PF04116"/>
    </source>
</evidence>
<evidence type="ECO:0000256" key="4">
    <source>
        <dbReference type="ARBA" id="ARBA00022989"/>
    </source>
</evidence>
<dbReference type="GO" id="GO:0008610">
    <property type="term" value="P:lipid biosynthetic process"/>
    <property type="evidence" value="ECO:0007669"/>
    <property type="project" value="InterPro"/>
</dbReference>
<comment type="subcellular location">
    <subcellularLocation>
        <location evidence="1">Membrane</location>
    </subcellularLocation>
</comment>
<keyword evidence="5" id="KW-0472">Membrane</keyword>
<keyword evidence="4" id="KW-1133">Transmembrane helix</keyword>
<evidence type="ECO:0000256" key="3">
    <source>
        <dbReference type="ARBA" id="ARBA00022692"/>
    </source>
</evidence>
<dbReference type="InterPro" id="IPR050307">
    <property type="entry name" value="Sterol_Desaturase_Related"/>
</dbReference>
<feature type="domain" description="Fatty acid hydroxylase" evidence="6">
    <location>
        <begin position="105"/>
        <end position="216"/>
    </location>
</feature>
<dbReference type="PANTHER" id="PTHR11863">
    <property type="entry name" value="STEROL DESATURASE"/>
    <property type="match status" value="1"/>
</dbReference>
<organism evidence="7">
    <name type="scientific">Brassica oleracea</name>
    <name type="common">Wild cabbage</name>
    <dbReference type="NCBI Taxonomy" id="3712"/>
    <lineage>
        <taxon>Eukaryota</taxon>
        <taxon>Viridiplantae</taxon>
        <taxon>Streptophyta</taxon>
        <taxon>Embryophyta</taxon>
        <taxon>Tracheophyta</taxon>
        <taxon>Spermatophyta</taxon>
        <taxon>Magnoliopsida</taxon>
        <taxon>eudicotyledons</taxon>
        <taxon>Gunneridae</taxon>
        <taxon>Pentapetalae</taxon>
        <taxon>rosids</taxon>
        <taxon>malvids</taxon>
        <taxon>Brassicales</taxon>
        <taxon>Brassicaceae</taxon>
        <taxon>Brassiceae</taxon>
        <taxon>Brassica</taxon>
    </lineage>
</organism>
<dbReference type="EMBL" id="LR031880">
    <property type="protein sequence ID" value="VDD64186.1"/>
    <property type="molecule type" value="Genomic_DNA"/>
</dbReference>
<dbReference type="InterPro" id="IPR006694">
    <property type="entry name" value="Fatty_acid_hydroxylase"/>
</dbReference>
<dbReference type="AlphaFoldDB" id="A0A3P6GVB2"/>
<evidence type="ECO:0000313" key="7">
    <source>
        <dbReference type="EMBL" id="VDD64186.1"/>
    </source>
</evidence>
<gene>
    <name evidence="7" type="ORF">BOLC6T39639H</name>
</gene>
<dbReference type="Pfam" id="PF04116">
    <property type="entry name" value="FA_hydroxylase"/>
    <property type="match status" value="1"/>
</dbReference>
<dbReference type="GO" id="GO:0016020">
    <property type="term" value="C:membrane"/>
    <property type="evidence" value="ECO:0007669"/>
    <property type="project" value="UniProtKB-SubCell"/>
</dbReference>
<proteinExistence type="inferred from homology"/>
<keyword evidence="3" id="KW-0812">Transmembrane</keyword>
<accession>A0A3P6GVB2</accession>
<comment type="similarity">
    <text evidence="2">Belongs to the sterol desaturase family.</text>
</comment>
<dbReference type="GO" id="GO:0005506">
    <property type="term" value="F:iron ion binding"/>
    <property type="evidence" value="ECO:0007669"/>
    <property type="project" value="InterPro"/>
</dbReference>
<protein>
    <recommendedName>
        <fullName evidence="6">Fatty acid hydroxylase domain-containing protein</fullName>
    </recommendedName>
</protein>
<dbReference type="GO" id="GO:0016491">
    <property type="term" value="F:oxidoreductase activity"/>
    <property type="evidence" value="ECO:0007669"/>
    <property type="project" value="InterPro"/>
</dbReference>